<organism evidence="1 2">
    <name type="scientific">Cirrhinus molitorella</name>
    <name type="common">mud carp</name>
    <dbReference type="NCBI Taxonomy" id="172907"/>
    <lineage>
        <taxon>Eukaryota</taxon>
        <taxon>Metazoa</taxon>
        <taxon>Chordata</taxon>
        <taxon>Craniata</taxon>
        <taxon>Vertebrata</taxon>
        <taxon>Euteleostomi</taxon>
        <taxon>Actinopterygii</taxon>
        <taxon>Neopterygii</taxon>
        <taxon>Teleostei</taxon>
        <taxon>Ostariophysi</taxon>
        <taxon>Cypriniformes</taxon>
        <taxon>Cyprinidae</taxon>
        <taxon>Labeoninae</taxon>
        <taxon>Labeonini</taxon>
        <taxon>Cirrhinus</taxon>
    </lineage>
</organism>
<dbReference type="Proteomes" id="UP001187343">
    <property type="component" value="Unassembled WGS sequence"/>
</dbReference>
<evidence type="ECO:0000313" key="2">
    <source>
        <dbReference type="Proteomes" id="UP001187343"/>
    </source>
</evidence>
<dbReference type="EMBL" id="JAUYZG010000005">
    <property type="protein sequence ID" value="KAK2906533.1"/>
    <property type="molecule type" value="Genomic_DNA"/>
</dbReference>
<proteinExistence type="predicted"/>
<dbReference type="AlphaFoldDB" id="A0AA88TSQ1"/>
<accession>A0AA88TSQ1</accession>
<evidence type="ECO:0000313" key="1">
    <source>
        <dbReference type="EMBL" id="KAK2906533.1"/>
    </source>
</evidence>
<gene>
    <name evidence="1" type="ORF">Q8A67_005518</name>
</gene>
<sequence>MKSCARRMIKCVFLSRTAPDPSHVRSTRVPIAHVCISNLHVSLAKVSFRVVFGPMEVHHGKGGSHVPLFNCERLQV</sequence>
<name>A0AA88TSQ1_9TELE</name>
<keyword evidence="2" id="KW-1185">Reference proteome</keyword>
<reference evidence="1" key="1">
    <citation type="submission" date="2023-08" db="EMBL/GenBank/DDBJ databases">
        <title>Chromosome-level Genome Assembly of mud carp (Cirrhinus molitorella).</title>
        <authorList>
            <person name="Liu H."/>
        </authorList>
    </citation>
    <scope>NUCLEOTIDE SEQUENCE</scope>
    <source>
        <strain evidence="1">Prfri</strain>
        <tissue evidence="1">Muscle</tissue>
    </source>
</reference>
<protein>
    <submittedName>
        <fullName evidence="1">Uncharacterized protein</fullName>
    </submittedName>
</protein>
<comment type="caution">
    <text evidence="1">The sequence shown here is derived from an EMBL/GenBank/DDBJ whole genome shotgun (WGS) entry which is preliminary data.</text>
</comment>